<dbReference type="FunFam" id="2.60.260.20:FF:000008">
    <property type="entry name" value="Curved DNA-binding protein"/>
    <property type="match status" value="1"/>
</dbReference>
<evidence type="ECO:0000256" key="2">
    <source>
        <dbReference type="ARBA" id="ARBA00023125"/>
    </source>
</evidence>
<dbReference type="InterPro" id="IPR036869">
    <property type="entry name" value="J_dom_sf"/>
</dbReference>
<evidence type="ECO:0000313" key="6">
    <source>
        <dbReference type="EMBL" id="TSH91069.1"/>
    </source>
</evidence>
<dbReference type="SMART" id="SM00271">
    <property type="entry name" value="DnaJ"/>
    <property type="match status" value="1"/>
</dbReference>
<dbReference type="EMBL" id="VLTJ01000038">
    <property type="protein sequence ID" value="TSH91069.1"/>
    <property type="molecule type" value="Genomic_DNA"/>
</dbReference>
<dbReference type="SUPFAM" id="SSF46565">
    <property type="entry name" value="Chaperone J-domain"/>
    <property type="match status" value="1"/>
</dbReference>
<dbReference type="Gene3D" id="1.10.287.110">
    <property type="entry name" value="DnaJ domain"/>
    <property type="match status" value="1"/>
</dbReference>
<dbReference type="CDD" id="cd10747">
    <property type="entry name" value="DnaJ_C"/>
    <property type="match status" value="1"/>
</dbReference>
<dbReference type="InterPro" id="IPR002939">
    <property type="entry name" value="DnaJ_C"/>
</dbReference>
<dbReference type="GO" id="GO:0042026">
    <property type="term" value="P:protein refolding"/>
    <property type="evidence" value="ECO:0007669"/>
    <property type="project" value="TreeGrafter"/>
</dbReference>
<dbReference type="GO" id="GO:0003677">
    <property type="term" value="F:DNA binding"/>
    <property type="evidence" value="ECO:0007669"/>
    <property type="project" value="UniProtKB-KW"/>
</dbReference>
<keyword evidence="7" id="KW-1185">Reference proteome</keyword>
<dbReference type="GO" id="GO:0005737">
    <property type="term" value="C:cytoplasm"/>
    <property type="evidence" value="ECO:0007669"/>
    <property type="project" value="TreeGrafter"/>
</dbReference>
<proteinExistence type="predicted"/>
<dbReference type="PANTHER" id="PTHR43096:SF52">
    <property type="entry name" value="DNAJ HOMOLOG 1, MITOCHONDRIAL-RELATED"/>
    <property type="match status" value="1"/>
</dbReference>
<dbReference type="Proteomes" id="UP000318405">
    <property type="component" value="Unassembled WGS sequence"/>
</dbReference>
<accession>A0A556ADV3</accession>
<dbReference type="PROSITE" id="PS50076">
    <property type="entry name" value="DNAJ_2"/>
    <property type="match status" value="1"/>
</dbReference>
<dbReference type="InterPro" id="IPR008971">
    <property type="entry name" value="HSP40/DnaJ_pept-bd"/>
</dbReference>
<protein>
    <submittedName>
        <fullName evidence="6">J domain-containing protein</fullName>
    </submittedName>
</protein>
<dbReference type="PROSITE" id="PS00636">
    <property type="entry name" value="DNAJ_1"/>
    <property type="match status" value="1"/>
</dbReference>
<dbReference type="Pfam" id="PF00226">
    <property type="entry name" value="DnaJ"/>
    <property type="match status" value="1"/>
</dbReference>
<feature type="region of interest" description="Disordered" evidence="4">
    <location>
        <begin position="70"/>
        <end position="96"/>
    </location>
</feature>
<dbReference type="AlphaFoldDB" id="A0A556ADV3"/>
<keyword evidence="2" id="KW-0238">DNA-binding</keyword>
<evidence type="ECO:0000256" key="3">
    <source>
        <dbReference type="ARBA" id="ARBA00023186"/>
    </source>
</evidence>
<dbReference type="CDD" id="cd06257">
    <property type="entry name" value="DnaJ"/>
    <property type="match status" value="1"/>
</dbReference>
<name>A0A556ADV3_9BURK</name>
<dbReference type="InterPro" id="IPR018253">
    <property type="entry name" value="DnaJ_domain_CS"/>
</dbReference>
<evidence type="ECO:0000313" key="7">
    <source>
        <dbReference type="Proteomes" id="UP000318405"/>
    </source>
</evidence>
<keyword evidence="3" id="KW-0143">Chaperone</keyword>
<dbReference type="OrthoDB" id="9779889at2"/>
<evidence type="ECO:0000259" key="5">
    <source>
        <dbReference type="PROSITE" id="PS50076"/>
    </source>
</evidence>
<dbReference type="Pfam" id="PF01556">
    <property type="entry name" value="DnaJ_C"/>
    <property type="match status" value="1"/>
</dbReference>
<evidence type="ECO:0000256" key="4">
    <source>
        <dbReference type="SAM" id="MobiDB-lite"/>
    </source>
</evidence>
<dbReference type="InterPro" id="IPR001623">
    <property type="entry name" value="DnaJ_domain"/>
</dbReference>
<comment type="caution">
    <text evidence="6">The sequence shown here is derived from an EMBL/GenBank/DDBJ whole genome shotgun (WGS) entry which is preliminary data.</text>
</comment>
<feature type="domain" description="J" evidence="5">
    <location>
        <begin position="5"/>
        <end position="69"/>
    </location>
</feature>
<keyword evidence="1" id="KW-0963">Cytoplasm</keyword>
<reference evidence="6 7" key="1">
    <citation type="submission" date="2019-07" db="EMBL/GenBank/DDBJ databases">
        <title>Qingshengfaniella alkalisoli gen. nov., sp. nov., isolated from saline soil.</title>
        <authorList>
            <person name="Xu L."/>
            <person name="Huang X.-X."/>
            <person name="Sun J.-Q."/>
        </authorList>
    </citation>
    <scope>NUCLEOTIDE SEQUENCE [LARGE SCALE GENOMIC DNA]</scope>
    <source>
        <strain evidence="6 7">DSM 27279</strain>
    </source>
</reference>
<dbReference type="SUPFAM" id="SSF49493">
    <property type="entry name" value="HSP40/DnaJ peptide-binding domain"/>
    <property type="match status" value="2"/>
</dbReference>
<dbReference type="GO" id="GO:0051082">
    <property type="term" value="F:unfolded protein binding"/>
    <property type="evidence" value="ECO:0007669"/>
    <property type="project" value="InterPro"/>
</dbReference>
<organism evidence="6 7">
    <name type="scientific">Verticiella sediminum</name>
    <dbReference type="NCBI Taxonomy" id="1247510"/>
    <lineage>
        <taxon>Bacteria</taxon>
        <taxon>Pseudomonadati</taxon>
        <taxon>Pseudomonadota</taxon>
        <taxon>Betaproteobacteria</taxon>
        <taxon>Burkholderiales</taxon>
        <taxon>Alcaligenaceae</taxon>
        <taxon>Verticiella</taxon>
    </lineage>
</organism>
<sequence>MEYKDYYKILGVARDAGADDIKKAYRRLARKYHPDVSKESGAEDKFKEVGEAYEVLSDPQKRAAYDELGPNWRAGQDFRPPPGWREQHPGAADMGGGAHFQDFSAEEAAHFSDFFESLFGGARGFGAGARAQRAGPGRDHHARIAIDLEDAFHGASRNISLREPDVDAQGRVTLKERVLNVNIPAGVREGQQIRLAGQGEPGSNGQRGDLYLEVVYNPHPHYQVDGKDLTVVLPVAPWEAALGGPVEVPTPAGPVEMTIPANSADGRRLRLRGRGLPGRPAGDLYAVLKVVWPPADTEKAKALYRRMAQELQFNPRRQAGG</sequence>
<dbReference type="Gene3D" id="2.60.260.20">
    <property type="entry name" value="Urease metallochaperone UreE, N-terminal domain"/>
    <property type="match status" value="2"/>
</dbReference>
<evidence type="ECO:0000256" key="1">
    <source>
        <dbReference type="ARBA" id="ARBA00022490"/>
    </source>
</evidence>
<dbReference type="RefSeq" id="WP_143949943.1">
    <property type="nucleotide sequence ID" value="NZ_BAABMB010000003.1"/>
</dbReference>
<dbReference type="PANTHER" id="PTHR43096">
    <property type="entry name" value="DNAJ HOMOLOG 1, MITOCHONDRIAL-RELATED"/>
    <property type="match status" value="1"/>
</dbReference>
<dbReference type="PRINTS" id="PR00625">
    <property type="entry name" value="JDOMAIN"/>
</dbReference>
<gene>
    <name evidence="6" type="ORF">FOZ76_19425</name>
</gene>